<dbReference type="InterPro" id="IPR002298">
    <property type="entry name" value="DNA_polymerase_A"/>
</dbReference>
<dbReference type="FunFam" id="3.40.50.1010:FF:000001">
    <property type="entry name" value="DNA polymerase I"/>
    <property type="match status" value="1"/>
</dbReference>
<dbReference type="NCBIfam" id="NF004397">
    <property type="entry name" value="PRK05755.1"/>
    <property type="match status" value="1"/>
</dbReference>
<comment type="function">
    <text evidence="15">In addition to polymerase activity, this DNA polymerase exhibits 5'-3' exonuclease activity.</text>
</comment>
<dbReference type="Pfam" id="PF02739">
    <property type="entry name" value="5_3_exonuc_N"/>
    <property type="match status" value="1"/>
</dbReference>
<dbReference type="GO" id="GO:0008409">
    <property type="term" value="F:5'-3' exonuclease activity"/>
    <property type="evidence" value="ECO:0007669"/>
    <property type="project" value="UniProtKB-UniRule"/>
</dbReference>
<dbReference type="InterPro" id="IPR029060">
    <property type="entry name" value="PIN-like_dom_sf"/>
</dbReference>
<dbReference type="InterPro" id="IPR008918">
    <property type="entry name" value="HhH2"/>
</dbReference>
<dbReference type="PANTHER" id="PTHR10133:SF27">
    <property type="entry name" value="DNA POLYMERASE NU"/>
    <property type="match status" value="1"/>
</dbReference>
<evidence type="ECO:0000256" key="2">
    <source>
        <dbReference type="ARBA" id="ARBA00022679"/>
    </source>
</evidence>
<dbReference type="Gene3D" id="3.40.50.1010">
    <property type="entry name" value="5'-nuclease"/>
    <property type="match status" value="1"/>
</dbReference>
<dbReference type="GO" id="GO:0003887">
    <property type="term" value="F:DNA-directed DNA polymerase activity"/>
    <property type="evidence" value="ECO:0007669"/>
    <property type="project" value="UniProtKB-UniRule"/>
</dbReference>
<dbReference type="InterPro" id="IPR036397">
    <property type="entry name" value="RNaseH_sf"/>
</dbReference>
<evidence type="ECO:0000256" key="15">
    <source>
        <dbReference type="RuleBase" id="RU004460"/>
    </source>
</evidence>
<dbReference type="SMART" id="SM00279">
    <property type="entry name" value="HhH2"/>
    <property type="match status" value="1"/>
</dbReference>
<evidence type="ECO:0000256" key="4">
    <source>
        <dbReference type="ARBA" id="ARBA00022705"/>
    </source>
</evidence>
<evidence type="ECO:0000313" key="19">
    <source>
        <dbReference type="Proteomes" id="UP000442535"/>
    </source>
</evidence>
<dbReference type="SMART" id="SM00482">
    <property type="entry name" value="POLAc"/>
    <property type="match status" value="1"/>
</dbReference>
<evidence type="ECO:0000259" key="16">
    <source>
        <dbReference type="SMART" id="SM00475"/>
    </source>
</evidence>
<evidence type="ECO:0000313" key="18">
    <source>
        <dbReference type="EMBL" id="MST50335.1"/>
    </source>
</evidence>
<evidence type="ECO:0000256" key="13">
    <source>
        <dbReference type="ARBA" id="ARBA00053603"/>
    </source>
</evidence>
<evidence type="ECO:0000256" key="12">
    <source>
        <dbReference type="ARBA" id="ARBA00049244"/>
    </source>
</evidence>
<dbReference type="CDD" id="cd06140">
    <property type="entry name" value="DNA_polA_I_Bacillus_like_exo"/>
    <property type="match status" value="1"/>
</dbReference>
<dbReference type="GO" id="GO:0006261">
    <property type="term" value="P:DNA-templated DNA replication"/>
    <property type="evidence" value="ECO:0007669"/>
    <property type="project" value="UniProtKB-UniRule"/>
</dbReference>
<sequence>MSENRLLVLDGHSLAFRAFFSRPPENFRTTTGVYTNAVHGFLSMLLTMIRKEKPTHIGAAFDLSRHSFRTDIYPDYKGGRSDTPEEFIGQVELIQRFLDALKIKWLTMDNVEADDILATLATKGENRGMKVLVSSGDRDTFQLVDENITVLYPGRTISQTSRMTPEAVKEKYDVWPAQYPEIAALVGEKADNLPGVPLVGDKIAAGWINEYGSLEEILARREEIKGKRGENLRAHVEDVKRNRQLNQLRRDLHLPVTLADLEWTGFDEAAVDAICEELEFKEMRRQIFSQLGKRTAKGATASAIDKVPAGTDTGAAGTGEETGVESPLATEAYGYGVEPNPVIHQLERDFSPADFSKWLEVGSGEETSTDSTKARAEKGPAFGVWAVGRIGVTSPHIDWLLLAKRPEEAVLVSPEILSPEAENTLKDFFADESKTKVVYDAKALRHALRAYGWELGKNFQDANLLDYLVDPDKPRVKFASVTDRLLGWSIDEKPSAVGKINEQMTFDLGLDDATAAEALPLPQTLINQAKYALALVYMIPILEEKLYYNQVNHLLDLEIPLSYLLERMESVGIAIDRAVLENFDKELESEVEKTQQAAYNAIGREVNLSSPKQLQDVLFNQLQLPPTRKLKTGYTTDAKALEELALYNPHPFLEALLYFRDRIKLLQIVRNLEEKIAADGRIHTTFGQTVASTGRLSSIDPNLQNIPARTQDGSRIREAFAAEPPFENLMTADYSQIEMRIMAHLSEDEGLIAAFNSGEDLHRSVAALVYGIDPKDVTPTQRSHVKATSYGLAYGLSAFGLAGQLRIPQKEAKHLMETYFSRFGQVRDYLEHIVNQARRVGYTETMWGRRRYLPDLRSSNRQVAENARRAALNAPIQGSAADLMKHAMLKVEAALREAKLKSRMLLQVHDELIFEVAPREEETLTGLVTEAMTTVVTLKVPLEVSVGVGANWRKAAH</sequence>
<dbReference type="Pfam" id="PF01367">
    <property type="entry name" value="5_3_exonuc"/>
    <property type="match status" value="1"/>
</dbReference>
<dbReference type="CDD" id="cd09898">
    <property type="entry name" value="H3TH_53EXO"/>
    <property type="match status" value="1"/>
</dbReference>
<dbReference type="Pfam" id="PF22619">
    <property type="entry name" value="DNA_polI_exo1"/>
    <property type="match status" value="1"/>
</dbReference>
<keyword evidence="7 15" id="KW-0378">Hydrolase</keyword>
<dbReference type="SUPFAM" id="SSF56672">
    <property type="entry name" value="DNA/RNA polymerases"/>
    <property type="match status" value="1"/>
</dbReference>
<dbReference type="SUPFAM" id="SSF53098">
    <property type="entry name" value="Ribonuclease H-like"/>
    <property type="match status" value="1"/>
</dbReference>
<dbReference type="AlphaFoldDB" id="A0A7K0K5M7"/>
<keyword evidence="3 15" id="KW-0548">Nucleotidyltransferase</keyword>
<keyword evidence="5" id="KW-0540">Nuclease</keyword>
<keyword evidence="10 15" id="KW-0238">DNA-binding</keyword>
<organism evidence="18 19">
    <name type="scientific">Mobiluncus porci</name>
    <dbReference type="NCBI Taxonomy" id="2652278"/>
    <lineage>
        <taxon>Bacteria</taxon>
        <taxon>Bacillati</taxon>
        <taxon>Actinomycetota</taxon>
        <taxon>Actinomycetes</taxon>
        <taxon>Actinomycetales</taxon>
        <taxon>Actinomycetaceae</taxon>
        <taxon>Mobiluncus</taxon>
    </lineage>
</organism>
<evidence type="ECO:0000256" key="9">
    <source>
        <dbReference type="ARBA" id="ARBA00022932"/>
    </source>
</evidence>
<evidence type="ECO:0000256" key="10">
    <source>
        <dbReference type="ARBA" id="ARBA00023125"/>
    </source>
</evidence>
<comment type="catalytic activity">
    <reaction evidence="12 15">
        <text>DNA(n) + a 2'-deoxyribonucleoside 5'-triphosphate = DNA(n+1) + diphosphate</text>
        <dbReference type="Rhea" id="RHEA:22508"/>
        <dbReference type="Rhea" id="RHEA-COMP:17339"/>
        <dbReference type="Rhea" id="RHEA-COMP:17340"/>
        <dbReference type="ChEBI" id="CHEBI:33019"/>
        <dbReference type="ChEBI" id="CHEBI:61560"/>
        <dbReference type="ChEBI" id="CHEBI:173112"/>
        <dbReference type="EC" id="2.7.7.7"/>
    </reaction>
</comment>
<dbReference type="CDD" id="cd09859">
    <property type="entry name" value="PIN_53EXO"/>
    <property type="match status" value="1"/>
</dbReference>
<dbReference type="InterPro" id="IPR002421">
    <property type="entry name" value="5-3_exonuclease"/>
</dbReference>
<gene>
    <name evidence="15 18" type="primary">polA</name>
    <name evidence="18" type="ORF">FYJ63_08860</name>
</gene>
<reference evidence="18 19" key="1">
    <citation type="submission" date="2019-08" db="EMBL/GenBank/DDBJ databases">
        <title>In-depth cultivation of the pig gut microbiome towards novel bacterial diversity and tailored functional studies.</title>
        <authorList>
            <person name="Wylensek D."/>
            <person name="Hitch T.C.A."/>
            <person name="Clavel T."/>
        </authorList>
    </citation>
    <scope>NUCLEOTIDE SEQUENCE [LARGE SCALE GENOMIC DNA]</scope>
    <source>
        <strain evidence="18 19">RF-GAM-744-WT-7</strain>
    </source>
</reference>
<evidence type="ECO:0000256" key="5">
    <source>
        <dbReference type="ARBA" id="ARBA00022722"/>
    </source>
</evidence>
<evidence type="ECO:0000256" key="14">
    <source>
        <dbReference type="NCBIfam" id="TIGR00593"/>
    </source>
</evidence>
<dbReference type="PRINTS" id="PR00868">
    <property type="entry name" value="DNAPOLI"/>
</dbReference>
<dbReference type="GO" id="GO:0006302">
    <property type="term" value="P:double-strand break repair"/>
    <property type="evidence" value="ECO:0007669"/>
    <property type="project" value="TreeGrafter"/>
</dbReference>
<dbReference type="InterPro" id="IPR012337">
    <property type="entry name" value="RNaseH-like_sf"/>
</dbReference>
<proteinExistence type="inferred from homology"/>
<dbReference type="InterPro" id="IPR054690">
    <property type="entry name" value="DNA_polI_exonuclease"/>
</dbReference>
<dbReference type="FunFam" id="1.10.150.20:FF:000003">
    <property type="entry name" value="DNA polymerase I"/>
    <property type="match status" value="1"/>
</dbReference>
<dbReference type="Proteomes" id="UP000442535">
    <property type="component" value="Unassembled WGS sequence"/>
</dbReference>
<dbReference type="Pfam" id="PF00476">
    <property type="entry name" value="DNA_pol_A"/>
    <property type="match status" value="1"/>
</dbReference>
<evidence type="ECO:0000256" key="1">
    <source>
        <dbReference type="ARBA" id="ARBA00007705"/>
    </source>
</evidence>
<dbReference type="InterPro" id="IPR018320">
    <property type="entry name" value="DNA_polymerase_1"/>
</dbReference>
<dbReference type="InterPro" id="IPR020046">
    <property type="entry name" value="5-3_exonucl_a-hlix_arch_N"/>
</dbReference>
<keyword evidence="2 15" id="KW-0808">Transferase</keyword>
<comment type="function">
    <text evidence="13">In addition to polymerase activity, this DNA polymerase exhibits 3'-5' and 5'-3' exonuclease activity.</text>
</comment>
<keyword evidence="11 15" id="KW-0234">DNA repair</keyword>
<dbReference type="CDD" id="cd08637">
    <property type="entry name" value="DNA_pol_A_pol_I_C"/>
    <property type="match status" value="1"/>
</dbReference>
<dbReference type="PANTHER" id="PTHR10133">
    <property type="entry name" value="DNA POLYMERASE I"/>
    <property type="match status" value="1"/>
</dbReference>
<dbReference type="EC" id="2.7.7.7" evidence="14 15"/>
<keyword evidence="6 15" id="KW-0227">DNA damage</keyword>
<dbReference type="PROSITE" id="PS00447">
    <property type="entry name" value="DNA_POLYMERASE_A"/>
    <property type="match status" value="1"/>
</dbReference>
<dbReference type="InterPro" id="IPR036279">
    <property type="entry name" value="5-3_exonuclease_C_sf"/>
</dbReference>
<dbReference type="Gene3D" id="3.30.420.10">
    <property type="entry name" value="Ribonuclease H-like superfamily/Ribonuclease H"/>
    <property type="match status" value="1"/>
</dbReference>
<dbReference type="SUPFAM" id="SSF47807">
    <property type="entry name" value="5' to 3' exonuclease, C-terminal subdomain"/>
    <property type="match status" value="1"/>
</dbReference>
<dbReference type="Gene3D" id="1.20.1060.10">
    <property type="entry name" value="Taq DNA Polymerase, Chain T, domain 4"/>
    <property type="match status" value="1"/>
</dbReference>
<name>A0A7K0K5M7_9ACTO</name>
<dbReference type="FunFam" id="1.10.150.20:FF:000002">
    <property type="entry name" value="DNA polymerase I"/>
    <property type="match status" value="1"/>
</dbReference>
<keyword evidence="19" id="KW-1185">Reference proteome</keyword>
<evidence type="ECO:0000256" key="3">
    <source>
        <dbReference type="ARBA" id="ARBA00022695"/>
    </source>
</evidence>
<comment type="caution">
    <text evidence="18">The sequence shown here is derived from an EMBL/GenBank/DDBJ whole genome shotgun (WGS) entry which is preliminary data.</text>
</comment>
<dbReference type="EMBL" id="VUMY01000017">
    <property type="protein sequence ID" value="MST50335.1"/>
    <property type="molecule type" value="Genomic_DNA"/>
</dbReference>
<dbReference type="InterPro" id="IPR020045">
    <property type="entry name" value="DNA_polI_H3TH"/>
</dbReference>
<keyword evidence="4 15" id="KW-0235">DNA replication</keyword>
<evidence type="ECO:0000256" key="6">
    <source>
        <dbReference type="ARBA" id="ARBA00022763"/>
    </source>
</evidence>
<evidence type="ECO:0000256" key="7">
    <source>
        <dbReference type="ARBA" id="ARBA00022801"/>
    </source>
</evidence>
<evidence type="ECO:0000256" key="11">
    <source>
        <dbReference type="ARBA" id="ARBA00023204"/>
    </source>
</evidence>
<keyword evidence="9 15" id="KW-0239">DNA-directed DNA polymerase</keyword>
<feature type="domain" description="5'-3' exonuclease" evidence="16">
    <location>
        <begin position="4"/>
        <end position="264"/>
    </location>
</feature>
<dbReference type="GO" id="GO:0003677">
    <property type="term" value="F:DNA binding"/>
    <property type="evidence" value="ECO:0007669"/>
    <property type="project" value="UniProtKB-UniRule"/>
</dbReference>
<comment type="similarity">
    <text evidence="1 15">Belongs to the DNA polymerase type-A family.</text>
</comment>
<dbReference type="Gene3D" id="3.30.70.370">
    <property type="match status" value="1"/>
</dbReference>
<dbReference type="InterPro" id="IPR043502">
    <property type="entry name" value="DNA/RNA_pol_sf"/>
</dbReference>
<dbReference type="InterPro" id="IPR001098">
    <property type="entry name" value="DNA-dir_DNA_pol_A_palm_dom"/>
</dbReference>
<feature type="domain" description="DNA-directed DNA polymerase family A palm" evidence="17">
    <location>
        <begin position="713"/>
        <end position="920"/>
    </location>
</feature>
<dbReference type="NCBIfam" id="TIGR00593">
    <property type="entry name" value="pola"/>
    <property type="match status" value="1"/>
</dbReference>
<dbReference type="InterPro" id="IPR019760">
    <property type="entry name" value="DNA-dir_DNA_pol_A_CS"/>
</dbReference>
<dbReference type="Gene3D" id="1.10.150.20">
    <property type="entry name" value="5' to 3' exonuclease, C-terminal subdomain"/>
    <property type="match status" value="2"/>
</dbReference>
<dbReference type="SUPFAM" id="SSF88723">
    <property type="entry name" value="PIN domain-like"/>
    <property type="match status" value="1"/>
</dbReference>
<keyword evidence="8 15" id="KW-0269">Exonuclease</keyword>
<dbReference type="SMART" id="SM00475">
    <property type="entry name" value="53EXOc"/>
    <property type="match status" value="1"/>
</dbReference>
<dbReference type="RefSeq" id="WP_154545890.1">
    <property type="nucleotide sequence ID" value="NZ_JAQYQY010000026.1"/>
</dbReference>
<protein>
    <recommendedName>
        <fullName evidence="14 15">DNA polymerase I</fullName>
        <ecNumber evidence="14 15">2.7.7.7</ecNumber>
    </recommendedName>
</protein>
<evidence type="ECO:0000256" key="8">
    <source>
        <dbReference type="ARBA" id="ARBA00022839"/>
    </source>
</evidence>
<accession>A0A7K0K5M7</accession>
<evidence type="ECO:0000259" key="17">
    <source>
        <dbReference type="SMART" id="SM00482"/>
    </source>
</evidence>